<accession>A0AAU9P3Y1</accession>
<keyword evidence="4" id="KW-1185">Reference proteome</keyword>
<keyword evidence="2" id="KW-0812">Transmembrane</keyword>
<gene>
    <name evidence="3" type="ORF">LVIROSA_LOCUS30507</name>
</gene>
<evidence type="ECO:0000313" key="4">
    <source>
        <dbReference type="Proteomes" id="UP001157418"/>
    </source>
</evidence>
<comment type="caution">
    <text evidence="3">The sequence shown here is derived from an EMBL/GenBank/DDBJ whole genome shotgun (WGS) entry which is preliminary data.</text>
</comment>
<feature type="transmembrane region" description="Helical" evidence="2">
    <location>
        <begin position="50"/>
        <end position="66"/>
    </location>
</feature>
<keyword evidence="2" id="KW-0472">Membrane</keyword>
<dbReference type="EMBL" id="CAKMRJ010005523">
    <property type="protein sequence ID" value="CAH1444696.1"/>
    <property type="molecule type" value="Genomic_DNA"/>
</dbReference>
<feature type="coiled-coil region" evidence="1">
    <location>
        <begin position="100"/>
        <end position="127"/>
    </location>
</feature>
<keyword evidence="1" id="KW-0175">Coiled coil</keyword>
<evidence type="ECO:0000256" key="1">
    <source>
        <dbReference type="SAM" id="Coils"/>
    </source>
</evidence>
<reference evidence="3 4" key="1">
    <citation type="submission" date="2022-01" db="EMBL/GenBank/DDBJ databases">
        <authorList>
            <person name="Xiong W."/>
            <person name="Schranz E."/>
        </authorList>
    </citation>
    <scope>NUCLEOTIDE SEQUENCE [LARGE SCALE GENOMIC DNA]</scope>
</reference>
<evidence type="ECO:0000256" key="2">
    <source>
        <dbReference type="SAM" id="Phobius"/>
    </source>
</evidence>
<protein>
    <recommendedName>
        <fullName evidence="5">Transmembrane protein</fullName>
    </recommendedName>
</protein>
<keyword evidence="2" id="KW-1133">Transmembrane helix</keyword>
<dbReference type="PANTHER" id="PTHR34947">
    <property type="entry name" value="TRANSMEMBRANE PROTEIN"/>
    <property type="match status" value="1"/>
</dbReference>
<evidence type="ECO:0008006" key="5">
    <source>
        <dbReference type="Google" id="ProtNLM"/>
    </source>
</evidence>
<dbReference type="Proteomes" id="UP001157418">
    <property type="component" value="Unassembled WGS sequence"/>
</dbReference>
<dbReference type="AlphaFoldDB" id="A0AAU9P3Y1"/>
<sequence length="210" mass="24387">MSEYFKKGTPKTHFIKLNNIFSIFIFIFIFSSFVSLCSYTHHFSSFDRHYIFLLCNGILVFLIMNFDPNHVSSPKDIQSVVTSEINHPPLLVPSAMEPIAAVIKEEEEQQQQQIKNEDNEIEQIENEVFVFGDHNSLSIMHDQIEYQKAENLIASIDEQETEESKEAAETKELNKKCAEFITKMRERMRLESSSRHTLVLQTQTNATITF</sequence>
<dbReference type="PANTHER" id="PTHR34947:SF4">
    <property type="entry name" value="TRANSMEMBRANE PROTEIN"/>
    <property type="match status" value="1"/>
</dbReference>
<evidence type="ECO:0000313" key="3">
    <source>
        <dbReference type="EMBL" id="CAH1444696.1"/>
    </source>
</evidence>
<proteinExistence type="predicted"/>
<feature type="transmembrane region" description="Helical" evidence="2">
    <location>
        <begin position="20"/>
        <end position="38"/>
    </location>
</feature>
<name>A0AAU9P3Y1_9ASTR</name>
<organism evidence="3 4">
    <name type="scientific">Lactuca virosa</name>
    <dbReference type="NCBI Taxonomy" id="75947"/>
    <lineage>
        <taxon>Eukaryota</taxon>
        <taxon>Viridiplantae</taxon>
        <taxon>Streptophyta</taxon>
        <taxon>Embryophyta</taxon>
        <taxon>Tracheophyta</taxon>
        <taxon>Spermatophyta</taxon>
        <taxon>Magnoliopsida</taxon>
        <taxon>eudicotyledons</taxon>
        <taxon>Gunneridae</taxon>
        <taxon>Pentapetalae</taxon>
        <taxon>asterids</taxon>
        <taxon>campanulids</taxon>
        <taxon>Asterales</taxon>
        <taxon>Asteraceae</taxon>
        <taxon>Cichorioideae</taxon>
        <taxon>Cichorieae</taxon>
        <taxon>Lactucinae</taxon>
        <taxon>Lactuca</taxon>
    </lineage>
</organism>